<dbReference type="GO" id="GO:0006805">
    <property type="term" value="P:xenobiotic metabolic process"/>
    <property type="evidence" value="ECO:0007669"/>
    <property type="project" value="TreeGrafter"/>
</dbReference>
<sequence>MESTIEYVYEQMLNRNVVVLIAVSLAVTYGLWNRRGNLPPGPWGLPYFGLVPYLLLMDWLYGLQRHEALARVAGRYGKVFSFTAFGRVVVVLNDAEAIKEAYQRREMNDRPRMKVKNHSLGKGVAFASGDCWKEQRSFSIRTLESLGAGRPVHEEKIAQEARTVLDEIASHEGKPFDPKFPMLICVSNIISTLLFSIRHEYDDDKYKAFLDMIAEITHLMGTSGAIQSAPLIKHLPLDSKKRLAEFGTTECRYMIGIIKEHRKNLDPGNPKDFTDAYLGEILAKVQSGETESHISTENLPHTLIHLYSAGTENVSTTLRWGLMYMIAYPEVQARVQEELDRVVGPNRMPQLSDEAALPYTQATILELQRFSTVAPLGAAHVSTDEFNLYGYTIPARTPVIPNTWAIHYDPKVWKEPAKFNPERFLTESNSLKGADGIVSFSAGNRICIGRHLARMEMYLLFTHLLHRFNFRKVDGSPPLDFRGHGSFARVPDLYLLRATERHQEGES</sequence>
<evidence type="ECO:0000256" key="6">
    <source>
        <dbReference type="ARBA" id="ARBA00023033"/>
    </source>
</evidence>
<dbReference type="FunFam" id="1.10.630.10:FF:000036">
    <property type="entry name" value="CYtochrome P450 family"/>
    <property type="match status" value="1"/>
</dbReference>
<evidence type="ECO:0000256" key="1">
    <source>
        <dbReference type="ARBA" id="ARBA00001971"/>
    </source>
</evidence>
<dbReference type="GeneID" id="119732223"/>
<dbReference type="GO" id="GO:0016712">
    <property type="term" value="F:oxidoreductase activity, acting on paired donors, with incorporation or reduction of molecular oxygen, reduced flavin or flavoprotein as one donor, and incorporation of one atom of oxygen"/>
    <property type="evidence" value="ECO:0007669"/>
    <property type="project" value="TreeGrafter"/>
</dbReference>
<dbReference type="Pfam" id="PF00067">
    <property type="entry name" value="p450"/>
    <property type="match status" value="1"/>
</dbReference>
<dbReference type="InterPro" id="IPR001128">
    <property type="entry name" value="Cyt_P450"/>
</dbReference>
<evidence type="ECO:0000256" key="3">
    <source>
        <dbReference type="ARBA" id="ARBA00022723"/>
    </source>
</evidence>
<keyword evidence="6 8" id="KW-0503">Monooxygenase</keyword>
<keyword evidence="11" id="KW-1185">Reference proteome</keyword>
<dbReference type="RefSeq" id="XP_038061585.1">
    <property type="nucleotide sequence ID" value="XM_038205657.1"/>
</dbReference>
<dbReference type="PRINTS" id="PR00385">
    <property type="entry name" value="P450"/>
</dbReference>
<evidence type="ECO:0000256" key="8">
    <source>
        <dbReference type="RuleBase" id="RU000461"/>
    </source>
</evidence>
<dbReference type="PANTHER" id="PTHR24300">
    <property type="entry name" value="CYTOCHROME P450 508A4-RELATED"/>
    <property type="match status" value="1"/>
</dbReference>
<organism evidence="10 11">
    <name type="scientific">Patiria miniata</name>
    <name type="common">Bat star</name>
    <name type="synonym">Asterina miniata</name>
    <dbReference type="NCBI Taxonomy" id="46514"/>
    <lineage>
        <taxon>Eukaryota</taxon>
        <taxon>Metazoa</taxon>
        <taxon>Echinodermata</taxon>
        <taxon>Eleutherozoa</taxon>
        <taxon>Asterozoa</taxon>
        <taxon>Asteroidea</taxon>
        <taxon>Valvatacea</taxon>
        <taxon>Valvatida</taxon>
        <taxon>Asterinidae</taxon>
        <taxon>Patiria</taxon>
    </lineage>
</organism>
<feature type="binding site" description="axial binding residue" evidence="7">
    <location>
        <position position="447"/>
    </location>
    <ligand>
        <name>heme</name>
        <dbReference type="ChEBI" id="CHEBI:30413"/>
    </ligand>
    <ligandPart>
        <name>Fe</name>
        <dbReference type="ChEBI" id="CHEBI:18248"/>
    </ligandPart>
</feature>
<dbReference type="PANTHER" id="PTHR24300:SF397">
    <property type="entry name" value="CYTOCHROME P450 2U1"/>
    <property type="match status" value="1"/>
</dbReference>
<comment type="similarity">
    <text evidence="2 8">Belongs to the cytochrome P450 family.</text>
</comment>
<evidence type="ECO:0000256" key="9">
    <source>
        <dbReference type="SAM" id="Phobius"/>
    </source>
</evidence>
<evidence type="ECO:0000256" key="4">
    <source>
        <dbReference type="ARBA" id="ARBA00023002"/>
    </source>
</evidence>
<dbReference type="Proteomes" id="UP000887568">
    <property type="component" value="Unplaced"/>
</dbReference>
<keyword evidence="3 7" id="KW-0479">Metal-binding</keyword>
<dbReference type="Gene3D" id="1.10.630.10">
    <property type="entry name" value="Cytochrome P450"/>
    <property type="match status" value="1"/>
</dbReference>
<keyword evidence="4 8" id="KW-0560">Oxidoreductase</keyword>
<keyword evidence="5 7" id="KW-0408">Iron</keyword>
<evidence type="ECO:0000313" key="10">
    <source>
        <dbReference type="EnsemblMetazoa" id="XP_038061585.1"/>
    </source>
</evidence>
<dbReference type="GO" id="GO:0020037">
    <property type="term" value="F:heme binding"/>
    <property type="evidence" value="ECO:0007669"/>
    <property type="project" value="InterPro"/>
</dbReference>
<evidence type="ECO:0000256" key="2">
    <source>
        <dbReference type="ARBA" id="ARBA00010617"/>
    </source>
</evidence>
<dbReference type="OMA" id="GDKHIPK"/>
<dbReference type="InterPro" id="IPR036396">
    <property type="entry name" value="Cyt_P450_sf"/>
</dbReference>
<dbReference type="GO" id="GO:0008395">
    <property type="term" value="F:steroid hydroxylase activity"/>
    <property type="evidence" value="ECO:0007669"/>
    <property type="project" value="TreeGrafter"/>
</dbReference>
<evidence type="ECO:0000256" key="7">
    <source>
        <dbReference type="PIRSR" id="PIRSR602401-1"/>
    </source>
</evidence>
<evidence type="ECO:0000313" key="11">
    <source>
        <dbReference type="Proteomes" id="UP000887568"/>
    </source>
</evidence>
<comment type="cofactor">
    <cofactor evidence="1 7">
        <name>heme</name>
        <dbReference type="ChEBI" id="CHEBI:30413"/>
    </cofactor>
</comment>
<keyword evidence="9" id="KW-1133">Transmembrane helix</keyword>
<evidence type="ECO:0008006" key="12">
    <source>
        <dbReference type="Google" id="ProtNLM"/>
    </source>
</evidence>
<dbReference type="GO" id="GO:0006082">
    <property type="term" value="P:organic acid metabolic process"/>
    <property type="evidence" value="ECO:0007669"/>
    <property type="project" value="TreeGrafter"/>
</dbReference>
<dbReference type="PROSITE" id="PS00086">
    <property type="entry name" value="CYTOCHROME_P450"/>
    <property type="match status" value="1"/>
</dbReference>
<proteinExistence type="inferred from homology"/>
<dbReference type="InterPro" id="IPR002401">
    <property type="entry name" value="Cyt_P450_E_grp-I"/>
</dbReference>
<dbReference type="OrthoDB" id="6081913at2759"/>
<dbReference type="SUPFAM" id="SSF48264">
    <property type="entry name" value="Cytochrome P450"/>
    <property type="match status" value="1"/>
</dbReference>
<dbReference type="GO" id="GO:0005737">
    <property type="term" value="C:cytoplasm"/>
    <property type="evidence" value="ECO:0007669"/>
    <property type="project" value="TreeGrafter"/>
</dbReference>
<name>A0A914ACD5_PATMI</name>
<dbReference type="PRINTS" id="PR00463">
    <property type="entry name" value="EP450I"/>
</dbReference>
<keyword evidence="7 8" id="KW-0349">Heme</keyword>
<dbReference type="InterPro" id="IPR050182">
    <property type="entry name" value="Cytochrome_P450_fam2"/>
</dbReference>
<keyword evidence="9" id="KW-0472">Membrane</keyword>
<dbReference type="EnsemblMetazoa" id="XM_038205657.1">
    <property type="protein sequence ID" value="XP_038061585.1"/>
    <property type="gene ID" value="LOC119732223"/>
</dbReference>
<reference evidence="10" key="1">
    <citation type="submission" date="2022-11" db="UniProtKB">
        <authorList>
            <consortium name="EnsemblMetazoa"/>
        </authorList>
    </citation>
    <scope>IDENTIFICATION</scope>
</reference>
<evidence type="ECO:0000256" key="5">
    <source>
        <dbReference type="ARBA" id="ARBA00023004"/>
    </source>
</evidence>
<dbReference type="AlphaFoldDB" id="A0A914ACD5"/>
<dbReference type="GO" id="GO:0005506">
    <property type="term" value="F:iron ion binding"/>
    <property type="evidence" value="ECO:0007669"/>
    <property type="project" value="InterPro"/>
</dbReference>
<keyword evidence="9" id="KW-0812">Transmembrane</keyword>
<protein>
    <recommendedName>
        <fullName evidence="12">Cytochrome P450</fullName>
    </recommendedName>
</protein>
<accession>A0A914ACD5</accession>
<feature type="transmembrane region" description="Helical" evidence="9">
    <location>
        <begin position="12"/>
        <end position="32"/>
    </location>
</feature>
<dbReference type="InterPro" id="IPR017972">
    <property type="entry name" value="Cyt_P450_CS"/>
</dbReference>